<organism evidence="6 7">
    <name type="scientific">Bradyrhizobium valentinum</name>
    <dbReference type="NCBI Taxonomy" id="1518501"/>
    <lineage>
        <taxon>Bacteria</taxon>
        <taxon>Pseudomonadati</taxon>
        <taxon>Pseudomonadota</taxon>
        <taxon>Alphaproteobacteria</taxon>
        <taxon>Hyphomicrobiales</taxon>
        <taxon>Nitrobacteraceae</taxon>
        <taxon>Bradyrhizobium</taxon>
    </lineage>
</organism>
<dbReference type="InterPro" id="IPR051120">
    <property type="entry name" value="ABC_AA/LPS_Transport"/>
</dbReference>
<dbReference type="InterPro" id="IPR003593">
    <property type="entry name" value="AAA+_ATPase"/>
</dbReference>
<evidence type="ECO:0000256" key="3">
    <source>
        <dbReference type="ARBA" id="ARBA00022840"/>
    </source>
</evidence>
<keyword evidence="3 6" id="KW-0067">ATP-binding</keyword>
<dbReference type="InterPro" id="IPR027417">
    <property type="entry name" value="P-loop_NTPase"/>
</dbReference>
<accession>A0A0R3KUP8</accession>
<comment type="function">
    <text evidence="4">Involved in beta-(1--&gt;2)glucan export. Transmembrane domains (TMD) form a pore in the inner membrane and the ATP-binding domain (NBD) is responsible for energy generation.</text>
</comment>
<name>A0A0R3KUP8_9BRAD</name>
<dbReference type="Pfam" id="PF12399">
    <property type="entry name" value="BCA_ABC_TP_C"/>
    <property type="match status" value="1"/>
</dbReference>
<feature type="domain" description="ABC transporter" evidence="5">
    <location>
        <begin position="14"/>
        <end position="254"/>
    </location>
</feature>
<dbReference type="AlphaFoldDB" id="A0A0R3KUP8"/>
<dbReference type="PANTHER" id="PTHR45772:SF3">
    <property type="entry name" value="ABC TRANSPORTER ATP-BINDING PROTEIN"/>
    <property type="match status" value="1"/>
</dbReference>
<dbReference type="PROSITE" id="PS50893">
    <property type="entry name" value="ABC_TRANSPORTER_2"/>
    <property type="match status" value="1"/>
</dbReference>
<dbReference type="GO" id="GO:0005524">
    <property type="term" value="F:ATP binding"/>
    <property type="evidence" value="ECO:0007669"/>
    <property type="project" value="UniProtKB-KW"/>
</dbReference>
<dbReference type="GO" id="GO:0005886">
    <property type="term" value="C:plasma membrane"/>
    <property type="evidence" value="ECO:0007669"/>
    <property type="project" value="TreeGrafter"/>
</dbReference>
<dbReference type="Gene3D" id="3.40.50.300">
    <property type="entry name" value="P-loop containing nucleotide triphosphate hydrolases"/>
    <property type="match status" value="1"/>
</dbReference>
<dbReference type="SUPFAM" id="SSF52540">
    <property type="entry name" value="P-loop containing nucleoside triphosphate hydrolases"/>
    <property type="match status" value="1"/>
</dbReference>
<evidence type="ECO:0000313" key="7">
    <source>
        <dbReference type="Proteomes" id="UP000051913"/>
    </source>
</evidence>
<evidence type="ECO:0000256" key="4">
    <source>
        <dbReference type="ARBA" id="ARBA00024722"/>
    </source>
</evidence>
<dbReference type="Pfam" id="PF00005">
    <property type="entry name" value="ABC_tran"/>
    <property type="match status" value="1"/>
</dbReference>
<evidence type="ECO:0000256" key="2">
    <source>
        <dbReference type="ARBA" id="ARBA00022741"/>
    </source>
</evidence>
<reference evidence="6 7" key="1">
    <citation type="submission" date="2014-03" db="EMBL/GenBank/DDBJ databases">
        <title>Bradyrhizobium valentinum sp. nov., isolated from effective nodules of Lupinus mariae-josephae, a lupine endemic of basic-lime soils in Eastern Spain.</title>
        <authorList>
            <person name="Duran D."/>
            <person name="Rey L."/>
            <person name="Navarro A."/>
            <person name="Busquets A."/>
            <person name="Imperial J."/>
            <person name="Ruiz-Argueso T."/>
        </authorList>
    </citation>
    <scope>NUCLEOTIDE SEQUENCE [LARGE SCALE GENOMIC DNA]</scope>
    <source>
        <strain evidence="6 7">LmjM3</strain>
    </source>
</reference>
<dbReference type="PANTHER" id="PTHR45772">
    <property type="entry name" value="CONSERVED COMPONENT OF ABC TRANSPORTER FOR NATURAL AMINO ACIDS-RELATED"/>
    <property type="match status" value="1"/>
</dbReference>
<evidence type="ECO:0000313" key="6">
    <source>
        <dbReference type="EMBL" id="KRR05309.1"/>
    </source>
</evidence>
<sequence length="258" mass="27734">MASADRERAATSLLTARDLTVRFGDFEALRGVSIDLDTRSVHAVIGPNGAGKTTLFNVISGFMKPTAGQVRLNGANVTAASPNRLARLGLARSFQICSIFPNLSVADNIRTALALNVRGLQLLRGRSRRDENEARVRHLLDQGGLMDESERRAADLPYGRRRLLEIVTTIAIAPKFLLLDEPTAGLAREDIAPVAGLIKTVAATCGVLLVEHNLQVVKSLAAKVTVLAEGSVLCEGSYDEVARDPRVINAYIGAERRA</sequence>
<proteinExistence type="predicted"/>
<evidence type="ECO:0000256" key="1">
    <source>
        <dbReference type="ARBA" id="ARBA00022448"/>
    </source>
</evidence>
<dbReference type="EMBL" id="LLXX01000119">
    <property type="protein sequence ID" value="KRR05309.1"/>
    <property type="molecule type" value="Genomic_DNA"/>
</dbReference>
<keyword evidence="1" id="KW-0813">Transport</keyword>
<gene>
    <name evidence="6" type="ORF">CP49_01360</name>
</gene>
<dbReference type="SMART" id="SM00382">
    <property type="entry name" value="AAA"/>
    <property type="match status" value="1"/>
</dbReference>
<dbReference type="Proteomes" id="UP000051913">
    <property type="component" value="Unassembled WGS sequence"/>
</dbReference>
<evidence type="ECO:0000259" key="5">
    <source>
        <dbReference type="PROSITE" id="PS50893"/>
    </source>
</evidence>
<dbReference type="GO" id="GO:0016887">
    <property type="term" value="F:ATP hydrolysis activity"/>
    <property type="evidence" value="ECO:0007669"/>
    <property type="project" value="InterPro"/>
</dbReference>
<dbReference type="InterPro" id="IPR032823">
    <property type="entry name" value="BCA_ABC_TP_C"/>
</dbReference>
<dbReference type="InterPro" id="IPR003439">
    <property type="entry name" value="ABC_transporter-like_ATP-bd"/>
</dbReference>
<keyword evidence="7" id="KW-1185">Reference proteome</keyword>
<dbReference type="CDD" id="cd03219">
    <property type="entry name" value="ABC_Mj1267_LivG_branched"/>
    <property type="match status" value="1"/>
</dbReference>
<keyword evidence="2" id="KW-0547">Nucleotide-binding</keyword>
<comment type="caution">
    <text evidence="6">The sequence shown here is derived from an EMBL/GenBank/DDBJ whole genome shotgun (WGS) entry which is preliminary data.</text>
</comment>
<protein>
    <submittedName>
        <fullName evidence="6">ABC transporter ATP-binding protein</fullName>
    </submittedName>
</protein>
<dbReference type="STRING" id="1518501.CQ10_05025"/>